<feature type="transmembrane region" description="Helical" evidence="2">
    <location>
        <begin position="284"/>
        <end position="304"/>
    </location>
</feature>
<feature type="transmembrane region" description="Helical" evidence="2">
    <location>
        <begin position="311"/>
        <end position="334"/>
    </location>
</feature>
<dbReference type="AlphaFoldDB" id="A0A6A6RQ06"/>
<dbReference type="EMBL" id="MU006794">
    <property type="protein sequence ID" value="KAF2637312.1"/>
    <property type="molecule type" value="Genomic_DNA"/>
</dbReference>
<evidence type="ECO:0000256" key="1">
    <source>
        <dbReference type="SAM" id="MobiDB-lite"/>
    </source>
</evidence>
<feature type="transmembrane region" description="Helical" evidence="2">
    <location>
        <begin position="79"/>
        <end position="100"/>
    </location>
</feature>
<organism evidence="3 4">
    <name type="scientific">Massarina eburnea CBS 473.64</name>
    <dbReference type="NCBI Taxonomy" id="1395130"/>
    <lineage>
        <taxon>Eukaryota</taxon>
        <taxon>Fungi</taxon>
        <taxon>Dikarya</taxon>
        <taxon>Ascomycota</taxon>
        <taxon>Pezizomycotina</taxon>
        <taxon>Dothideomycetes</taxon>
        <taxon>Pleosporomycetidae</taxon>
        <taxon>Pleosporales</taxon>
        <taxon>Massarineae</taxon>
        <taxon>Massarinaceae</taxon>
        <taxon>Massarina</taxon>
    </lineage>
</organism>
<evidence type="ECO:0000313" key="4">
    <source>
        <dbReference type="Proteomes" id="UP000799753"/>
    </source>
</evidence>
<keyword evidence="2" id="KW-0812">Transmembrane</keyword>
<evidence type="ECO:0000313" key="3">
    <source>
        <dbReference type="EMBL" id="KAF2637312.1"/>
    </source>
</evidence>
<sequence>MAPPTLIERGSPTVVPASTSAPPLRQGSKLPPRVRLLILFVLNLGLHSALLTVTNNFLGNELGQIAKKPDRKGDEPLDLFYLLAPRLGYKLAVVWLGWWLNYDFFDISSLTALANVPYVYLLTTFYDVTPITATALFVNEIIAIALPTYLLRPRSALNNNKIPLRNRYLLKSHQVTYSSTLLAVGVYVVVIYSAITTGQLTSFLIAHSEITTFVPAYDETPPGMALKLLLAGYATKNFLLNPAIGATAASDAATPAEPFNAATANLPQTFKHNFWNFSRRTRTLIKQTVVASIFILGNTTVRAYSLEGTDAVGAAGYSGVWILATIICGGWYVWVGDAES</sequence>
<dbReference type="Proteomes" id="UP000799753">
    <property type="component" value="Unassembled WGS sequence"/>
</dbReference>
<keyword evidence="4" id="KW-1185">Reference proteome</keyword>
<reference evidence="3" key="1">
    <citation type="journal article" date="2020" name="Stud. Mycol.">
        <title>101 Dothideomycetes genomes: a test case for predicting lifestyles and emergence of pathogens.</title>
        <authorList>
            <person name="Haridas S."/>
            <person name="Albert R."/>
            <person name="Binder M."/>
            <person name="Bloem J."/>
            <person name="Labutti K."/>
            <person name="Salamov A."/>
            <person name="Andreopoulos B."/>
            <person name="Baker S."/>
            <person name="Barry K."/>
            <person name="Bills G."/>
            <person name="Bluhm B."/>
            <person name="Cannon C."/>
            <person name="Castanera R."/>
            <person name="Culley D."/>
            <person name="Daum C."/>
            <person name="Ezra D."/>
            <person name="Gonzalez J."/>
            <person name="Henrissat B."/>
            <person name="Kuo A."/>
            <person name="Liang C."/>
            <person name="Lipzen A."/>
            <person name="Lutzoni F."/>
            <person name="Magnuson J."/>
            <person name="Mondo S."/>
            <person name="Nolan M."/>
            <person name="Ohm R."/>
            <person name="Pangilinan J."/>
            <person name="Park H.-J."/>
            <person name="Ramirez L."/>
            <person name="Alfaro M."/>
            <person name="Sun H."/>
            <person name="Tritt A."/>
            <person name="Yoshinaga Y."/>
            <person name="Zwiers L.-H."/>
            <person name="Turgeon B."/>
            <person name="Goodwin S."/>
            <person name="Spatafora J."/>
            <person name="Crous P."/>
            <person name="Grigoriev I."/>
        </authorList>
    </citation>
    <scope>NUCLEOTIDE SEQUENCE</scope>
    <source>
        <strain evidence="3">CBS 473.64</strain>
    </source>
</reference>
<name>A0A6A6RQ06_9PLEO</name>
<keyword evidence="2" id="KW-0472">Membrane</keyword>
<feature type="transmembrane region" description="Helical" evidence="2">
    <location>
        <begin position="36"/>
        <end position="58"/>
    </location>
</feature>
<feature type="region of interest" description="Disordered" evidence="1">
    <location>
        <begin position="1"/>
        <end position="26"/>
    </location>
</feature>
<evidence type="ECO:0000256" key="2">
    <source>
        <dbReference type="SAM" id="Phobius"/>
    </source>
</evidence>
<feature type="transmembrane region" description="Helical" evidence="2">
    <location>
        <begin position="175"/>
        <end position="195"/>
    </location>
</feature>
<proteinExistence type="predicted"/>
<dbReference type="OrthoDB" id="5394254at2759"/>
<protein>
    <submittedName>
        <fullName evidence="3">Uncharacterized protein</fullName>
    </submittedName>
</protein>
<keyword evidence="2" id="KW-1133">Transmembrane helix</keyword>
<gene>
    <name evidence="3" type="ORF">P280DRAFT_472462</name>
</gene>
<accession>A0A6A6RQ06</accession>
<feature type="transmembrane region" description="Helical" evidence="2">
    <location>
        <begin position="131"/>
        <end position="151"/>
    </location>
</feature>